<dbReference type="GO" id="GO:0000338">
    <property type="term" value="P:protein deneddylation"/>
    <property type="evidence" value="ECO:0007669"/>
    <property type="project" value="InterPro"/>
</dbReference>
<reference evidence="6" key="1">
    <citation type="submission" date="2022-11" db="UniProtKB">
        <authorList>
            <consortium name="WormBaseParasite"/>
        </authorList>
    </citation>
    <scope>IDENTIFICATION</scope>
</reference>
<keyword evidence="3" id="KW-0736">Signalosome</keyword>
<dbReference type="InterPro" id="IPR000555">
    <property type="entry name" value="JAMM/MPN+_dom"/>
</dbReference>
<evidence type="ECO:0000313" key="5">
    <source>
        <dbReference type="Proteomes" id="UP000887565"/>
    </source>
</evidence>
<keyword evidence="5" id="KW-1185">Reference proteome</keyword>
<dbReference type="InterPro" id="IPR024969">
    <property type="entry name" value="EIF3F/CSN6-like_C"/>
</dbReference>
<dbReference type="InterPro" id="IPR037518">
    <property type="entry name" value="MPN"/>
</dbReference>
<proteinExistence type="inferred from homology"/>
<comment type="function">
    <text evidence="3">Component of the COP9 signalosome complex (CSN), a complex involved in various cellular and developmental processes.</text>
</comment>
<organism evidence="5 6">
    <name type="scientific">Romanomermis culicivorax</name>
    <name type="common">Nematode worm</name>
    <dbReference type="NCBI Taxonomy" id="13658"/>
    <lineage>
        <taxon>Eukaryota</taxon>
        <taxon>Metazoa</taxon>
        <taxon>Ecdysozoa</taxon>
        <taxon>Nematoda</taxon>
        <taxon>Enoplea</taxon>
        <taxon>Dorylaimia</taxon>
        <taxon>Mermithida</taxon>
        <taxon>Mermithoidea</taxon>
        <taxon>Mermithidae</taxon>
        <taxon>Romanomermis</taxon>
    </lineage>
</organism>
<dbReference type="PANTHER" id="PTHR10540">
    <property type="entry name" value="EUKARYOTIC TRANSLATION INITIATION FACTOR 3 SUBUNIT F-RELATED"/>
    <property type="match status" value="1"/>
</dbReference>
<dbReference type="AlphaFoldDB" id="A0A915KN36"/>
<evidence type="ECO:0000313" key="6">
    <source>
        <dbReference type="WBParaSite" id="nRc.2.0.1.t40257-RA"/>
    </source>
</evidence>
<dbReference type="PANTHER" id="PTHR10540:SF8">
    <property type="entry name" value="COP9 SIGNALOSOME COMPLEX SUBUNIT 6"/>
    <property type="match status" value="1"/>
</dbReference>
<dbReference type="Pfam" id="PF13012">
    <property type="entry name" value="MitMem_reg"/>
    <property type="match status" value="1"/>
</dbReference>
<keyword evidence="3" id="KW-0963">Cytoplasm</keyword>
<comment type="subcellular location">
    <subcellularLocation>
        <location evidence="3">Cytoplasm</location>
    </subcellularLocation>
    <subcellularLocation>
        <location evidence="3">Nucleus</location>
    </subcellularLocation>
</comment>
<comment type="similarity">
    <text evidence="1 3">Belongs to the peptidase M67A family. CSN6 subfamily.</text>
</comment>
<dbReference type="GO" id="GO:0008237">
    <property type="term" value="F:metallopeptidase activity"/>
    <property type="evidence" value="ECO:0007669"/>
    <property type="project" value="InterPro"/>
</dbReference>
<evidence type="ECO:0000256" key="1">
    <source>
        <dbReference type="ARBA" id="ARBA00010893"/>
    </source>
</evidence>
<dbReference type="Pfam" id="PF01398">
    <property type="entry name" value="JAB"/>
    <property type="match status" value="1"/>
</dbReference>
<dbReference type="Proteomes" id="UP000887565">
    <property type="component" value="Unplaced"/>
</dbReference>
<dbReference type="CDD" id="cd08063">
    <property type="entry name" value="MPN_CSN6"/>
    <property type="match status" value="1"/>
</dbReference>
<dbReference type="WBParaSite" id="nRc.2.0.1.t40257-RA">
    <property type="protein sequence ID" value="nRc.2.0.1.t40257-RA"/>
    <property type="gene ID" value="nRc.2.0.1.g40257"/>
</dbReference>
<dbReference type="GO" id="GO:0008180">
    <property type="term" value="C:COP9 signalosome"/>
    <property type="evidence" value="ECO:0007669"/>
    <property type="project" value="UniProtKB-UniRule"/>
</dbReference>
<evidence type="ECO:0000259" key="4">
    <source>
        <dbReference type="PROSITE" id="PS50249"/>
    </source>
</evidence>
<evidence type="ECO:0000256" key="2">
    <source>
        <dbReference type="ARBA" id="ARBA00014871"/>
    </source>
</evidence>
<protein>
    <recommendedName>
        <fullName evidence="2 3">COP9 signalosome complex subunit 6</fullName>
    </recommendedName>
</protein>
<keyword evidence="3" id="KW-0539">Nucleus</keyword>
<sequence>MVLAGAHSQASVTVSLHPLVLVNISDHFTRAKAQNNGQPQQVIGAIIGKQMGRHLELTNSFELPYTLLDGHFVIDSEYFKTRENQCRYKEVFADQEYLGWYNTGDLPTHEDVNMHKLYFSESNESPIFLKLNTQAKPSDQLPVRIFESIIEIDGGEATIQFLEINYGFVTEESERIGIDHVARCSITNAPQTSHVTEHFNAQAGAIKMLAPRLKLITEYMNAVEEGRLPQNQDLLRLISSLAACLPIAQSEAFVKEYDVQCNDISLAAYLGILTKQCASVNKLVNKINTVHEHRTSGPRGRRGFLM</sequence>
<dbReference type="GO" id="GO:0005737">
    <property type="term" value="C:cytoplasm"/>
    <property type="evidence" value="ECO:0007669"/>
    <property type="project" value="UniProtKB-SubCell"/>
</dbReference>
<dbReference type="InterPro" id="IPR033859">
    <property type="entry name" value="MPN_CSN6"/>
</dbReference>
<dbReference type="Gene3D" id="3.40.140.10">
    <property type="entry name" value="Cytidine Deaminase, domain 2"/>
    <property type="match status" value="1"/>
</dbReference>
<dbReference type="OMA" id="LVGWWST"/>
<dbReference type="PROSITE" id="PS50249">
    <property type="entry name" value="MPN"/>
    <property type="match status" value="1"/>
</dbReference>
<feature type="domain" description="MPN" evidence="4">
    <location>
        <begin position="14"/>
        <end position="152"/>
    </location>
</feature>
<accession>A0A915KN36</accession>
<evidence type="ECO:0000256" key="3">
    <source>
        <dbReference type="RuleBase" id="RU367006"/>
    </source>
</evidence>
<dbReference type="SMART" id="SM00232">
    <property type="entry name" value="JAB_MPN"/>
    <property type="match status" value="1"/>
</dbReference>
<name>A0A915KN36_ROMCU</name>